<accession>A0A026X462</accession>
<gene>
    <name evidence="14" type="ORF">X777_04602</name>
</gene>
<dbReference type="PRINTS" id="PR01097">
    <property type="entry name" value="TRNSRECEPTRP"/>
</dbReference>
<dbReference type="SUPFAM" id="SSF48403">
    <property type="entry name" value="Ankyrin repeat"/>
    <property type="match status" value="4"/>
</dbReference>
<dbReference type="PROSITE" id="PS50297">
    <property type="entry name" value="ANK_REP_REGION"/>
    <property type="match status" value="18"/>
</dbReference>
<organism evidence="14 15">
    <name type="scientific">Ooceraea biroi</name>
    <name type="common">Clonal raider ant</name>
    <name type="synonym">Cerapachys biroi</name>
    <dbReference type="NCBI Taxonomy" id="2015173"/>
    <lineage>
        <taxon>Eukaryota</taxon>
        <taxon>Metazoa</taxon>
        <taxon>Ecdysozoa</taxon>
        <taxon>Arthropoda</taxon>
        <taxon>Hexapoda</taxon>
        <taxon>Insecta</taxon>
        <taxon>Pterygota</taxon>
        <taxon>Neoptera</taxon>
        <taxon>Endopterygota</taxon>
        <taxon>Hymenoptera</taxon>
        <taxon>Apocrita</taxon>
        <taxon>Aculeata</taxon>
        <taxon>Formicoidea</taxon>
        <taxon>Formicidae</taxon>
        <taxon>Dorylinae</taxon>
        <taxon>Ooceraea</taxon>
    </lineage>
</organism>
<evidence type="ECO:0000256" key="9">
    <source>
        <dbReference type="ARBA" id="ARBA00023303"/>
    </source>
</evidence>
<dbReference type="OrthoDB" id="195446at2759"/>
<feature type="region of interest" description="Disordered" evidence="11">
    <location>
        <begin position="1"/>
        <end position="62"/>
    </location>
</feature>
<dbReference type="STRING" id="2015173.A0A026X462"/>
<proteinExistence type="predicted"/>
<feature type="repeat" description="ANK" evidence="10">
    <location>
        <begin position="1059"/>
        <end position="1091"/>
    </location>
</feature>
<keyword evidence="2" id="KW-0813">Transport</keyword>
<evidence type="ECO:0000256" key="8">
    <source>
        <dbReference type="ARBA" id="ARBA00023136"/>
    </source>
</evidence>
<comment type="subcellular location">
    <subcellularLocation>
        <location evidence="1">Membrane</location>
        <topology evidence="1">Multi-pass membrane protein</topology>
    </subcellularLocation>
</comment>
<keyword evidence="5 12" id="KW-1133">Transmembrane helix</keyword>
<evidence type="ECO:0000259" key="13">
    <source>
        <dbReference type="Pfam" id="PF00520"/>
    </source>
</evidence>
<feature type="compositionally biased region" description="Polar residues" evidence="11">
    <location>
        <begin position="1766"/>
        <end position="1777"/>
    </location>
</feature>
<evidence type="ECO:0000256" key="5">
    <source>
        <dbReference type="ARBA" id="ARBA00022989"/>
    </source>
</evidence>
<feature type="repeat" description="ANK" evidence="10">
    <location>
        <begin position="593"/>
        <end position="634"/>
    </location>
</feature>
<dbReference type="Gene3D" id="1.25.40.20">
    <property type="entry name" value="Ankyrin repeat-containing domain"/>
    <property type="match status" value="9"/>
</dbReference>
<feature type="repeat" description="ANK" evidence="10">
    <location>
        <begin position="550"/>
        <end position="572"/>
    </location>
</feature>
<feature type="transmembrane region" description="Helical" evidence="12">
    <location>
        <begin position="1577"/>
        <end position="1599"/>
    </location>
</feature>
<feature type="repeat" description="ANK" evidence="10">
    <location>
        <begin position="449"/>
        <end position="481"/>
    </location>
</feature>
<evidence type="ECO:0000256" key="4">
    <source>
        <dbReference type="ARBA" id="ARBA00022737"/>
    </source>
</evidence>
<evidence type="ECO:0000256" key="6">
    <source>
        <dbReference type="ARBA" id="ARBA00023043"/>
    </source>
</evidence>
<feature type="transmembrane region" description="Helical" evidence="12">
    <location>
        <begin position="1320"/>
        <end position="1342"/>
    </location>
</feature>
<feature type="repeat" description="ANK" evidence="10">
    <location>
        <begin position="383"/>
        <end position="415"/>
    </location>
</feature>
<evidence type="ECO:0000256" key="3">
    <source>
        <dbReference type="ARBA" id="ARBA00022692"/>
    </source>
</evidence>
<evidence type="ECO:0000256" key="12">
    <source>
        <dbReference type="SAM" id="Phobius"/>
    </source>
</evidence>
<dbReference type="PANTHER" id="PTHR24198:SF165">
    <property type="entry name" value="ANKYRIN REPEAT-CONTAINING PROTEIN-RELATED"/>
    <property type="match status" value="1"/>
</dbReference>
<keyword evidence="4" id="KW-0677">Repeat</keyword>
<feature type="domain" description="Ion transport" evidence="13">
    <location>
        <begin position="1381"/>
        <end position="1613"/>
    </location>
</feature>
<dbReference type="Pfam" id="PF00520">
    <property type="entry name" value="Ion_trans"/>
    <property type="match status" value="1"/>
</dbReference>
<dbReference type="InterPro" id="IPR036770">
    <property type="entry name" value="Ankyrin_rpt-contain_sf"/>
</dbReference>
<feature type="repeat" description="ANK" evidence="10">
    <location>
        <begin position="416"/>
        <end position="448"/>
    </location>
</feature>
<evidence type="ECO:0000256" key="11">
    <source>
        <dbReference type="SAM" id="MobiDB-lite"/>
    </source>
</evidence>
<keyword evidence="8 12" id="KW-0472">Membrane</keyword>
<feature type="repeat" description="ANK" evidence="10">
    <location>
        <begin position="517"/>
        <end position="549"/>
    </location>
</feature>
<keyword evidence="6 10" id="KW-0040">ANK repeat</keyword>
<keyword evidence="3 12" id="KW-0812">Transmembrane</keyword>
<feature type="repeat" description="ANK" evidence="10">
    <location>
        <begin position="316"/>
        <end position="348"/>
    </location>
</feature>
<dbReference type="GO" id="GO:0005262">
    <property type="term" value="F:calcium channel activity"/>
    <property type="evidence" value="ECO:0007669"/>
    <property type="project" value="InterPro"/>
</dbReference>
<feature type="transmembrane region" description="Helical" evidence="12">
    <location>
        <begin position="1354"/>
        <end position="1373"/>
    </location>
</feature>
<dbReference type="InterPro" id="IPR002110">
    <property type="entry name" value="Ankyrin_rpt"/>
</dbReference>
<evidence type="ECO:0000256" key="10">
    <source>
        <dbReference type="PROSITE-ProRule" id="PRU00023"/>
    </source>
</evidence>
<feature type="transmembrane region" description="Helical" evidence="12">
    <location>
        <begin position="1289"/>
        <end position="1308"/>
    </location>
</feature>
<protein>
    <submittedName>
        <fullName evidence="14">Ankyrin-1</fullName>
    </submittedName>
</protein>
<keyword evidence="7" id="KW-0406">Ion transport</keyword>
<feature type="repeat" description="ANK" evidence="10">
    <location>
        <begin position="1092"/>
        <end position="1124"/>
    </location>
</feature>
<feature type="repeat" description="ANK" evidence="10">
    <location>
        <begin position="1025"/>
        <end position="1057"/>
    </location>
</feature>
<feature type="repeat" description="ANK" evidence="10">
    <location>
        <begin position="112"/>
        <end position="144"/>
    </location>
</feature>
<feature type="compositionally biased region" description="Basic and acidic residues" evidence="11">
    <location>
        <begin position="10"/>
        <end position="32"/>
    </location>
</feature>
<feature type="transmembrane region" description="Helical" evidence="12">
    <location>
        <begin position="1459"/>
        <end position="1481"/>
    </location>
</feature>
<feature type="region of interest" description="Disordered" evidence="11">
    <location>
        <begin position="1738"/>
        <end position="1785"/>
    </location>
</feature>
<feature type="repeat" description="ANK" evidence="10">
    <location>
        <begin position="283"/>
        <end position="315"/>
    </location>
</feature>
<dbReference type="InterPro" id="IPR005821">
    <property type="entry name" value="Ion_trans_dom"/>
</dbReference>
<name>A0A026X462_OOCBI</name>
<dbReference type="Pfam" id="PF12796">
    <property type="entry name" value="Ank_2"/>
    <property type="match status" value="9"/>
</dbReference>
<feature type="repeat" description="ANK" evidence="10">
    <location>
        <begin position="775"/>
        <end position="807"/>
    </location>
</feature>
<dbReference type="PROSITE" id="PS50088">
    <property type="entry name" value="ANK_REPEAT"/>
    <property type="match status" value="21"/>
</dbReference>
<feature type="repeat" description="ANK" evidence="10">
    <location>
        <begin position="708"/>
        <end position="740"/>
    </location>
</feature>
<feature type="repeat" description="ANK" evidence="10">
    <location>
        <begin position="990"/>
        <end position="1012"/>
    </location>
</feature>
<dbReference type="OMA" id="CLYIRNQ"/>
<feature type="repeat" description="ANK" evidence="10">
    <location>
        <begin position="483"/>
        <end position="516"/>
    </location>
</feature>
<dbReference type="PRINTS" id="PR01415">
    <property type="entry name" value="ANKYRIN"/>
</dbReference>
<feature type="repeat" description="ANK" evidence="10">
    <location>
        <begin position="349"/>
        <end position="372"/>
    </location>
</feature>
<dbReference type="PANTHER" id="PTHR24198">
    <property type="entry name" value="ANKYRIN REPEAT AND PROTEIN KINASE DOMAIN-CONTAINING PROTEIN"/>
    <property type="match status" value="1"/>
</dbReference>
<dbReference type="GO" id="GO:0034703">
    <property type="term" value="C:cation channel complex"/>
    <property type="evidence" value="ECO:0007669"/>
    <property type="project" value="UniProtKB-ARBA"/>
</dbReference>
<reference evidence="14 15" key="1">
    <citation type="journal article" date="2014" name="Curr. Biol.">
        <title>The genome of the clonal raider ant Cerapachys biroi.</title>
        <authorList>
            <person name="Oxley P.R."/>
            <person name="Ji L."/>
            <person name="Fetter-Pruneda I."/>
            <person name="McKenzie S.K."/>
            <person name="Li C."/>
            <person name="Hu H."/>
            <person name="Zhang G."/>
            <person name="Kronauer D.J."/>
        </authorList>
    </citation>
    <scope>NUCLEOTIDE SEQUENCE [LARGE SCALE GENOMIC DNA]</scope>
</reference>
<feature type="transmembrane region" description="Helical" evidence="12">
    <location>
        <begin position="1385"/>
        <end position="1410"/>
    </location>
</feature>
<feature type="repeat" description="ANK" evidence="10">
    <location>
        <begin position="808"/>
        <end position="835"/>
    </location>
</feature>
<evidence type="ECO:0000256" key="7">
    <source>
        <dbReference type="ARBA" id="ARBA00023065"/>
    </source>
</evidence>
<feature type="repeat" description="ANK" evidence="10">
    <location>
        <begin position="741"/>
        <end position="763"/>
    </location>
</feature>
<evidence type="ECO:0000313" key="15">
    <source>
        <dbReference type="Proteomes" id="UP000053097"/>
    </source>
</evidence>
<keyword evidence="15" id="KW-1185">Reference proteome</keyword>
<dbReference type="Proteomes" id="UP000053097">
    <property type="component" value="Unassembled WGS sequence"/>
</dbReference>
<dbReference type="EMBL" id="KK107013">
    <property type="protein sequence ID" value="EZA62893.1"/>
    <property type="molecule type" value="Genomic_DNA"/>
</dbReference>
<dbReference type="SMART" id="SM00248">
    <property type="entry name" value="ANK"/>
    <property type="match status" value="29"/>
</dbReference>
<evidence type="ECO:0000313" key="14">
    <source>
        <dbReference type="EMBL" id="EZA62893.1"/>
    </source>
</evidence>
<sequence length="1785" mass="194937">MSSNSKKPPGGKDDKKNPSSKEDSPSGGKDDGGSASTGSNGGPTAGEPPQPGSKPNSAGATAREGAHRLLGLAAKGEWAPVDQLLKSLEKTVQSAGDDNFIVPLAGVVDTTTGMTPLMYAVKDNRSALLDRMIELGADVGARNNARTREFLETPAKYFRVNGNRLESLSTCFLQDNYNALHIAAMYSREDVVKLLLSKRGVDPYTTGGPRQQTAVHLVASRQTGTATSILRALLGAAGRDIRLKVDGKGKIPLLLAVEAGNQSMCRELLAQQAPDQLRATTPAGDSALHLAARRRDIDMVRILVDYGAVVDMQNGDGQTALHIASAEGDETLVKYFYGVRASASITDHQDRTPMHLAAENGHASIIELLADKFKASIFERTKDGSTLMHIASLNGHSECATMLFKKGVYLHMPNKRGARSIHTAAKYGHVGIISTLLQRGEKVDAVTNDNYTALHIAVESAKPAVVETLLGYGAEVHVRGGKLRETPLHIAARVIDGDRCALMLLKSGAGPNLTTDDGQTPVHVAASHGNLATLLLLLDDGGDPMFKSKNGETPLHLACRGCCADVVRHLIEFVKETKGPEVATAYVNSVTNDGASALHYAALIEPSEVKIPGDDRAIVRALLDSGADVSLQTKQAQESVFHHCAHAGNNEVLSEMISRMIATEVQKALNRQNVIGWTPLLIASHCGHMELVNNLLANHGRVDVFDLEGRSALHLAAEHGYLQVCDALLANKAFINSKSRVGRTALHLAAMNGYTHLVRFLVQDHGAAIDVLTLRKQTPLHLAAGAGQLEVCKLLLELGANIDATDDQGQKPIHAAAMNNFAEVVQLFLQRQATLVMACTKDGNTCAHIAAMQGSVRVIEELMKFDRQGVITARNKLTEATPLQLAAEGGHAEVVKALVRAGASCTDENRAGFTAVHLAAQHGHIQVLEVMRSSQSLRISSKKLGVTALHVAAYFGQADTVRELLAYIPGTVKSDPPTGGSLVEELGAESGMTPLHLAAYSGNENVVRLLLNSAGVQVDAATTENGWNPLHLACFGGHITVVGLLLSRSAELLHSSDRYGKTGLHIAATHGHYQMVEVLLGQGAEINATDKNGWTALHCAARAGYLDVVKLLVESGASPKTETNLGCAPIWFAASEGHNDVLKYLMEKEHDTYALMDDRRFVYNMMVCSKSHNNKPIEEFVLVSPAPVDTAAKLSNIYMKLSEKEKERAKDLIAAGKQCEAMATELLALAAGADSAGRILTSMDRRNVEFLDVLIENEQKEVIAHTVVQRYLQELWHGSLNWNTFRTGLLFITFVLCPPVWVAFALPLGHKYNNVPIIKFMSYLTSHIYLMLFLLLVGITPIYPVVRANLIPYWYEWFLLVMLSGLLLFELTNPSDKSGLGWIKLAVLLFGIFGVGFHLMGFVIIARPYWPTLLYLRNQLFALSFLLACVQILDFLSFHHLFGPWAIIIGNLMKDLARFLAVLAIFVFGFSMHFVALNQAFRNQSLQEARLEDRKKKNTFSDDLLANVTEWIETPPTAPPRRYGRYKKKNECCDDSSRESIKMNPILAFEYLFFAVFGQTTHGELKVENNQPQWTSVLFKLTFGVYMLVSVVVLINLLIAMMSDTYQRIQAQSDIEWKYGLSKLIRNMHRTTTAPSPLNLLTTWSVYFIKLCKQRAAKRKRPSLVHMMGLQRTGRLSPRSKMGAKWLAKVKKGQVRPKQSVTLSVVHLSPLGSQLSFNSATRIENVVDWDSIRKKYLALTGNEPEKDETEEKEEKGDQNENEDETSPTASNVSTTLPATVPNPPM</sequence>
<feature type="transmembrane region" description="Helical" evidence="12">
    <location>
        <begin position="1422"/>
        <end position="1447"/>
    </location>
</feature>
<dbReference type="Pfam" id="PF00023">
    <property type="entry name" value="Ank"/>
    <property type="match status" value="2"/>
</dbReference>
<evidence type="ECO:0000256" key="2">
    <source>
        <dbReference type="ARBA" id="ARBA00022448"/>
    </source>
</evidence>
<feature type="repeat" description="ANK" evidence="10">
    <location>
        <begin position="878"/>
        <end position="910"/>
    </location>
</feature>
<feature type="repeat" description="ANK" evidence="10">
    <location>
        <begin position="675"/>
        <end position="707"/>
    </location>
</feature>
<dbReference type="FunFam" id="1.25.40.20:FF:000329">
    <property type="entry name" value="No mechanoreceptor potential C, isoform D"/>
    <property type="match status" value="1"/>
</dbReference>
<dbReference type="InterPro" id="IPR002153">
    <property type="entry name" value="TRPC_channel"/>
</dbReference>
<evidence type="ECO:0000256" key="1">
    <source>
        <dbReference type="ARBA" id="ARBA00004141"/>
    </source>
</evidence>
<keyword evidence="9" id="KW-0407">Ion channel</keyword>